<sequence length="44" mass="4862">MSYKAASGASEQSPNCQGLKGQDNLMMGIAHRFYQTHPTKTYRG</sequence>
<dbReference type="RefSeq" id="WP_380801988.1">
    <property type="nucleotide sequence ID" value="NZ_JBHUIV010000016.1"/>
</dbReference>
<proteinExistence type="predicted"/>
<evidence type="ECO:0000256" key="1">
    <source>
        <dbReference type="SAM" id="MobiDB-lite"/>
    </source>
</evidence>
<organism evidence="2 3">
    <name type="scientific">Shivajiella indica</name>
    <dbReference type="NCBI Taxonomy" id="872115"/>
    <lineage>
        <taxon>Bacteria</taxon>
        <taxon>Pseudomonadati</taxon>
        <taxon>Bacteroidota</taxon>
        <taxon>Cytophagia</taxon>
        <taxon>Cytophagales</taxon>
        <taxon>Cyclobacteriaceae</taxon>
        <taxon>Shivajiella</taxon>
    </lineage>
</organism>
<reference evidence="3" key="1">
    <citation type="journal article" date="2019" name="Int. J. Syst. Evol. Microbiol.">
        <title>The Global Catalogue of Microorganisms (GCM) 10K type strain sequencing project: providing services to taxonomists for standard genome sequencing and annotation.</title>
        <authorList>
            <consortium name="The Broad Institute Genomics Platform"/>
            <consortium name="The Broad Institute Genome Sequencing Center for Infectious Disease"/>
            <person name="Wu L."/>
            <person name="Ma J."/>
        </authorList>
    </citation>
    <scope>NUCLEOTIDE SEQUENCE [LARGE SCALE GENOMIC DNA]</scope>
    <source>
        <strain evidence="3">KCTC 19812</strain>
    </source>
</reference>
<dbReference type="Proteomes" id="UP001597414">
    <property type="component" value="Unassembled WGS sequence"/>
</dbReference>
<protein>
    <submittedName>
        <fullName evidence="2">Uncharacterized protein</fullName>
    </submittedName>
</protein>
<comment type="caution">
    <text evidence="2">The sequence shown here is derived from an EMBL/GenBank/DDBJ whole genome shotgun (WGS) entry which is preliminary data.</text>
</comment>
<keyword evidence="3" id="KW-1185">Reference proteome</keyword>
<evidence type="ECO:0000313" key="3">
    <source>
        <dbReference type="Proteomes" id="UP001597414"/>
    </source>
</evidence>
<dbReference type="EMBL" id="JBHUIV010000016">
    <property type="protein sequence ID" value="MFD2201875.1"/>
    <property type="molecule type" value="Genomic_DNA"/>
</dbReference>
<evidence type="ECO:0000313" key="2">
    <source>
        <dbReference type="EMBL" id="MFD2201875.1"/>
    </source>
</evidence>
<feature type="region of interest" description="Disordered" evidence="1">
    <location>
        <begin position="1"/>
        <end position="20"/>
    </location>
</feature>
<name>A0ABW5BBM1_9BACT</name>
<accession>A0ABW5BBM1</accession>
<gene>
    <name evidence="2" type="ORF">ACFSKV_09865</name>
</gene>